<keyword evidence="1" id="KW-0812">Transmembrane</keyword>
<dbReference type="RefSeq" id="WP_171835434.1">
    <property type="nucleotide sequence ID" value="NZ_CP053708.1"/>
</dbReference>
<dbReference type="KEGG" id="lck:HN018_10965"/>
<dbReference type="Proteomes" id="UP000500767">
    <property type="component" value="Chromosome"/>
</dbReference>
<sequence length="404" mass="44939">MNFYPIWPILAVFVGLFWLARFRLFAAADTPPTQQVRRLQTIDGLRGYLALSVMLHHAAIYHLWLRDGVWNVPPSRTYTILGTGGVAVFFMITGYLFWGGLIDKRGRMDWARLYLGRLFRIAPLYLFAILVMVVLVMMHADWHLKVPFGEFLNELAPWLALGLLTSGDLNGHPATMILTAGVTWSLRYEWIFYLSLPILAVAAGRGVVRTAIVLVVLATTFYLTYLGRFYFLSPIELTFVTLFLIGMACASLDRHDRKPRINDTAASSIVVAMLAILFLTCSSGYSPRAIALLGISFYLVISGCTLFGILTHRASRRLGNISYGIYLLQGLVLAVLFQSQIVRSFALVSPVRHWAIILLGSAVLVGIATITHAWIERPGVVLGKRLARLLPTTAPDKIPAVEAT</sequence>
<dbReference type="GO" id="GO:0000271">
    <property type="term" value="P:polysaccharide biosynthetic process"/>
    <property type="evidence" value="ECO:0007669"/>
    <property type="project" value="TreeGrafter"/>
</dbReference>
<feature type="transmembrane region" description="Helical" evidence="1">
    <location>
        <begin position="190"/>
        <end position="223"/>
    </location>
</feature>
<organism evidence="3 4">
    <name type="scientific">Lichenicola cladoniae</name>
    <dbReference type="NCBI Taxonomy" id="1484109"/>
    <lineage>
        <taxon>Bacteria</taxon>
        <taxon>Pseudomonadati</taxon>
        <taxon>Pseudomonadota</taxon>
        <taxon>Alphaproteobacteria</taxon>
        <taxon>Acetobacterales</taxon>
        <taxon>Acetobacteraceae</taxon>
        <taxon>Lichenicola</taxon>
    </lineage>
</organism>
<name>A0A6M8HQ96_9PROT</name>
<reference evidence="3 4" key="1">
    <citation type="journal article" date="2014" name="World J. Microbiol. Biotechnol.">
        <title>Biodiversity and physiological characteristics of Antarctic and Arctic lichens-associated bacteria.</title>
        <authorList>
            <person name="Lee Y.M."/>
            <person name="Kim E.H."/>
            <person name="Lee H.K."/>
            <person name="Hong S.G."/>
        </authorList>
    </citation>
    <scope>NUCLEOTIDE SEQUENCE [LARGE SCALE GENOMIC DNA]</scope>
    <source>
        <strain evidence="3 4">PAMC 26569</strain>
    </source>
</reference>
<dbReference type="EMBL" id="CP053708">
    <property type="protein sequence ID" value="QKE90486.1"/>
    <property type="molecule type" value="Genomic_DNA"/>
</dbReference>
<gene>
    <name evidence="3" type="ORF">HN018_10965</name>
</gene>
<evidence type="ECO:0000256" key="1">
    <source>
        <dbReference type="SAM" id="Phobius"/>
    </source>
</evidence>
<proteinExistence type="predicted"/>
<keyword evidence="1" id="KW-1133">Transmembrane helix</keyword>
<dbReference type="PANTHER" id="PTHR23028:SF53">
    <property type="entry name" value="ACYL_TRANSF_3 DOMAIN-CONTAINING PROTEIN"/>
    <property type="match status" value="1"/>
</dbReference>
<dbReference type="GO" id="GO:0016020">
    <property type="term" value="C:membrane"/>
    <property type="evidence" value="ECO:0007669"/>
    <property type="project" value="TreeGrafter"/>
</dbReference>
<dbReference type="AlphaFoldDB" id="A0A6M8HQ96"/>
<keyword evidence="4" id="KW-1185">Reference proteome</keyword>
<feature type="transmembrane region" description="Helical" evidence="1">
    <location>
        <begin position="118"/>
        <end position="138"/>
    </location>
</feature>
<protein>
    <submittedName>
        <fullName evidence="3">Acyltransferase</fullName>
    </submittedName>
</protein>
<accession>A0A6M8HQ96</accession>
<feature type="transmembrane region" description="Helical" evidence="1">
    <location>
        <begin position="354"/>
        <end position="375"/>
    </location>
</feature>
<evidence type="ECO:0000259" key="2">
    <source>
        <dbReference type="Pfam" id="PF01757"/>
    </source>
</evidence>
<feature type="transmembrane region" description="Helical" evidence="1">
    <location>
        <begin position="47"/>
        <end position="65"/>
    </location>
</feature>
<dbReference type="InterPro" id="IPR002656">
    <property type="entry name" value="Acyl_transf_3_dom"/>
</dbReference>
<keyword evidence="3" id="KW-0012">Acyltransferase</keyword>
<keyword evidence="1" id="KW-0472">Membrane</keyword>
<keyword evidence="3" id="KW-0808">Transferase</keyword>
<feature type="transmembrane region" description="Helical" evidence="1">
    <location>
        <begin position="6"/>
        <end position="26"/>
    </location>
</feature>
<evidence type="ECO:0000313" key="3">
    <source>
        <dbReference type="EMBL" id="QKE90486.1"/>
    </source>
</evidence>
<dbReference type="Pfam" id="PF01757">
    <property type="entry name" value="Acyl_transf_3"/>
    <property type="match status" value="1"/>
</dbReference>
<feature type="transmembrane region" description="Helical" evidence="1">
    <location>
        <begin position="77"/>
        <end position="98"/>
    </location>
</feature>
<dbReference type="InterPro" id="IPR050879">
    <property type="entry name" value="Acyltransferase_3"/>
</dbReference>
<evidence type="ECO:0000313" key="4">
    <source>
        <dbReference type="Proteomes" id="UP000500767"/>
    </source>
</evidence>
<dbReference type="PANTHER" id="PTHR23028">
    <property type="entry name" value="ACETYLTRANSFERASE"/>
    <property type="match status" value="1"/>
</dbReference>
<feature type="transmembrane region" description="Helical" evidence="1">
    <location>
        <begin position="323"/>
        <end position="342"/>
    </location>
</feature>
<feature type="transmembrane region" description="Helical" evidence="1">
    <location>
        <begin position="291"/>
        <end position="311"/>
    </location>
</feature>
<feature type="transmembrane region" description="Helical" evidence="1">
    <location>
        <begin position="229"/>
        <end position="252"/>
    </location>
</feature>
<feature type="transmembrane region" description="Helical" evidence="1">
    <location>
        <begin position="264"/>
        <end position="285"/>
    </location>
</feature>
<feature type="domain" description="Acyltransferase 3" evidence="2">
    <location>
        <begin position="41"/>
        <end position="367"/>
    </location>
</feature>
<dbReference type="GO" id="GO:0016747">
    <property type="term" value="F:acyltransferase activity, transferring groups other than amino-acyl groups"/>
    <property type="evidence" value="ECO:0007669"/>
    <property type="project" value="InterPro"/>
</dbReference>